<dbReference type="RefSeq" id="WP_109719774.1">
    <property type="nucleotide sequence ID" value="NZ_QEQK01000005.1"/>
</dbReference>
<protein>
    <recommendedName>
        <fullName evidence="14">Phosphatidylserine decarboxylase family protein</fullName>
    </recommendedName>
</protein>
<keyword evidence="11" id="KW-1133">Transmembrane helix</keyword>
<evidence type="ECO:0000256" key="7">
    <source>
        <dbReference type="ARBA" id="ARBA00023209"/>
    </source>
</evidence>
<evidence type="ECO:0000256" key="5">
    <source>
        <dbReference type="ARBA" id="ARBA00023136"/>
    </source>
</evidence>
<dbReference type="Proteomes" id="UP000251800">
    <property type="component" value="Unassembled WGS sequence"/>
</dbReference>
<feature type="transmembrane region" description="Helical" evidence="11">
    <location>
        <begin position="34"/>
        <end position="51"/>
    </location>
</feature>
<keyword evidence="3" id="KW-0210">Decarboxylase</keyword>
<evidence type="ECO:0000256" key="6">
    <source>
        <dbReference type="ARBA" id="ARBA00023145"/>
    </source>
</evidence>
<evidence type="ECO:0000313" key="13">
    <source>
        <dbReference type="Proteomes" id="UP000251800"/>
    </source>
</evidence>
<evidence type="ECO:0000256" key="3">
    <source>
        <dbReference type="ARBA" id="ARBA00022793"/>
    </source>
</evidence>
<keyword evidence="8" id="KW-0456">Lyase</keyword>
<evidence type="ECO:0008006" key="14">
    <source>
        <dbReference type="Google" id="ProtNLM"/>
    </source>
</evidence>
<evidence type="ECO:0000256" key="10">
    <source>
        <dbReference type="ARBA" id="ARBA00023317"/>
    </source>
</evidence>
<dbReference type="PANTHER" id="PTHR35809">
    <property type="entry name" value="ARCHAETIDYLSERINE DECARBOXYLASE PROENZYME-RELATED"/>
    <property type="match status" value="1"/>
</dbReference>
<evidence type="ECO:0000256" key="9">
    <source>
        <dbReference type="ARBA" id="ARBA00023264"/>
    </source>
</evidence>
<keyword evidence="6" id="KW-0865">Zymogen</keyword>
<keyword evidence="7" id="KW-0594">Phospholipid biosynthesis</keyword>
<accession>A0A363UME6</accession>
<dbReference type="GO" id="GO:0004609">
    <property type="term" value="F:phosphatidylserine decarboxylase activity"/>
    <property type="evidence" value="ECO:0007669"/>
    <property type="project" value="InterPro"/>
</dbReference>
<organism evidence="12 13">
    <name type="scientific">Abyssibacter profundi</name>
    <dbReference type="NCBI Taxonomy" id="2182787"/>
    <lineage>
        <taxon>Bacteria</taxon>
        <taxon>Pseudomonadati</taxon>
        <taxon>Pseudomonadota</taxon>
        <taxon>Gammaproteobacteria</taxon>
        <taxon>Chromatiales</taxon>
        <taxon>Oceanococcaceae</taxon>
        <taxon>Abyssibacter</taxon>
    </lineage>
</organism>
<keyword evidence="13" id="KW-1185">Reference proteome</keyword>
<proteinExistence type="predicted"/>
<dbReference type="Pfam" id="PF02666">
    <property type="entry name" value="PS_Dcarbxylase"/>
    <property type="match status" value="1"/>
</dbReference>
<dbReference type="PANTHER" id="PTHR35809:SF1">
    <property type="entry name" value="ARCHAETIDYLSERINE DECARBOXYLASE PROENZYME-RELATED"/>
    <property type="match status" value="1"/>
</dbReference>
<comment type="caution">
    <text evidence="12">The sequence shown here is derived from an EMBL/GenBank/DDBJ whole genome shotgun (WGS) entry which is preliminary data.</text>
</comment>
<evidence type="ECO:0000256" key="11">
    <source>
        <dbReference type="SAM" id="Phobius"/>
    </source>
</evidence>
<keyword evidence="9" id="KW-1208">Phospholipid metabolism</keyword>
<keyword evidence="5 11" id="KW-0472">Membrane</keyword>
<evidence type="ECO:0000256" key="2">
    <source>
        <dbReference type="ARBA" id="ARBA00022516"/>
    </source>
</evidence>
<keyword evidence="4" id="KW-0443">Lipid metabolism</keyword>
<keyword evidence="1" id="KW-1003">Cell membrane</keyword>
<evidence type="ECO:0000256" key="1">
    <source>
        <dbReference type="ARBA" id="ARBA00022475"/>
    </source>
</evidence>
<dbReference type="GO" id="GO:0008654">
    <property type="term" value="P:phospholipid biosynthetic process"/>
    <property type="evidence" value="ECO:0007669"/>
    <property type="project" value="UniProtKB-KW"/>
</dbReference>
<dbReference type="OrthoDB" id="5958899at2"/>
<dbReference type="AlphaFoldDB" id="A0A363UME6"/>
<sequence length="211" mass="23088">MRVRTFLHIPHEGWLVVAGLVLCVWLAVHEQHWVIGATLSMACLFGLGYFYDSERTLCSSPLAVVAPVDGRVASVELVHDDYLDRNAVRIRVRTAALGAYCLRAPIEGKLREARSPEGDPSEHVSWIQSDEGDDVLIAAGRGGLLGQRPCMVSVGERVGHGRRCGLRRLARHIDVYVDESARIKVGPGQRVQAGQDVLATLVRKSTATETT</sequence>
<name>A0A363UME6_9GAMM</name>
<evidence type="ECO:0000256" key="8">
    <source>
        <dbReference type="ARBA" id="ARBA00023239"/>
    </source>
</evidence>
<evidence type="ECO:0000313" key="12">
    <source>
        <dbReference type="EMBL" id="PWN56580.1"/>
    </source>
</evidence>
<evidence type="ECO:0000256" key="4">
    <source>
        <dbReference type="ARBA" id="ARBA00023098"/>
    </source>
</evidence>
<keyword evidence="10" id="KW-0670">Pyruvate</keyword>
<dbReference type="InterPro" id="IPR033175">
    <property type="entry name" value="PSD-A"/>
</dbReference>
<dbReference type="EMBL" id="QEQK01000005">
    <property type="protein sequence ID" value="PWN56580.1"/>
    <property type="molecule type" value="Genomic_DNA"/>
</dbReference>
<keyword evidence="11" id="KW-0812">Transmembrane</keyword>
<reference evidence="12 13" key="1">
    <citation type="submission" date="2018-05" db="EMBL/GenBank/DDBJ databases">
        <title>Abyssibacter profundi OUC007T gen. nov., sp. nov, a marine bacterium isolated from seawater of the Mariana Trench.</title>
        <authorList>
            <person name="Zhou S."/>
        </authorList>
    </citation>
    <scope>NUCLEOTIDE SEQUENCE [LARGE SCALE GENOMIC DNA]</scope>
    <source>
        <strain evidence="12 13">OUC007</strain>
    </source>
</reference>
<feature type="transmembrane region" description="Helical" evidence="11">
    <location>
        <begin position="12"/>
        <end position="28"/>
    </location>
</feature>
<gene>
    <name evidence="12" type="ORF">DEH80_07080</name>
</gene>
<keyword evidence="2" id="KW-0444">Lipid biosynthesis</keyword>
<dbReference type="InterPro" id="IPR003817">
    <property type="entry name" value="PS_Dcarbxylase"/>
</dbReference>